<feature type="compositionally biased region" description="Low complexity" evidence="6">
    <location>
        <begin position="231"/>
        <end position="242"/>
    </location>
</feature>
<evidence type="ECO:0000313" key="8">
    <source>
        <dbReference type="EMBL" id="VDK34288.1"/>
    </source>
</evidence>
<feature type="compositionally biased region" description="Basic and acidic residues" evidence="6">
    <location>
        <begin position="194"/>
        <end position="219"/>
    </location>
</feature>
<feature type="compositionally biased region" description="Acidic residues" evidence="6">
    <location>
        <begin position="40"/>
        <end position="65"/>
    </location>
</feature>
<evidence type="ECO:0000256" key="2">
    <source>
        <dbReference type="ARBA" id="ARBA00023015"/>
    </source>
</evidence>
<evidence type="ECO:0000256" key="5">
    <source>
        <dbReference type="SAM" id="Coils"/>
    </source>
</evidence>
<evidence type="ECO:0000259" key="7">
    <source>
        <dbReference type="PROSITE" id="PS51360"/>
    </source>
</evidence>
<name>A0A0R3W4K1_TAEAS</name>
<feature type="region of interest" description="Disordered" evidence="6">
    <location>
        <begin position="549"/>
        <end position="577"/>
    </location>
</feature>
<dbReference type="InterPro" id="IPR036128">
    <property type="entry name" value="Plus3-like_sf"/>
</dbReference>
<dbReference type="GO" id="GO:0003677">
    <property type="term" value="F:DNA binding"/>
    <property type="evidence" value="ECO:0007669"/>
    <property type="project" value="InterPro"/>
</dbReference>
<dbReference type="OrthoDB" id="166375at2759"/>
<keyword evidence="5" id="KW-0175">Coiled coil</keyword>
<evidence type="ECO:0000256" key="3">
    <source>
        <dbReference type="ARBA" id="ARBA00023163"/>
    </source>
</evidence>
<dbReference type="GO" id="GO:1990269">
    <property type="term" value="F:RNA polymerase II C-terminal domain phosphoserine binding"/>
    <property type="evidence" value="ECO:0007669"/>
    <property type="project" value="TreeGrafter"/>
</dbReference>
<feature type="compositionally biased region" description="Basic and acidic residues" evidence="6">
    <location>
        <begin position="66"/>
        <end position="97"/>
    </location>
</feature>
<keyword evidence="2" id="KW-0805">Transcription regulation</keyword>
<feature type="region of interest" description="Disordered" evidence="6">
    <location>
        <begin position="1"/>
        <end position="159"/>
    </location>
</feature>
<dbReference type="PANTHER" id="PTHR13115">
    <property type="entry name" value="RNA POLYMERASE-ASSOCIATED PROTEIN RTF1 HOMOLOG"/>
    <property type="match status" value="1"/>
</dbReference>
<dbReference type="GO" id="GO:0016593">
    <property type="term" value="C:Cdc73/Paf1 complex"/>
    <property type="evidence" value="ECO:0007669"/>
    <property type="project" value="TreeGrafter"/>
</dbReference>
<feature type="compositionally biased region" description="Low complexity" evidence="6">
    <location>
        <begin position="252"/>
        <end position="267"/>
    </location>
</feature>
<evidence type="ECO:0000256" key="1">
    <source>
        <dbReference type="ARBA" id="ARBA00004123"/>
    </source>
</evidence>
<keyword evidence="3" id="KW-0804">Transcription</keyword>
<feature type="domain" description="Plus3" evidence="7">
    <location>
        <begin position="284"/>
        <end position="415"/>
    </location>
</feature>
<organism evidence="10">
    <name type="scientific">Taenia asiatica</name>
    <name type="common">Asian tapeworm</name>
    <dbReference type="NCBI Taxonomy" id="60517"/>
    <lineage>
        <taxon>Eukaryota</taxon>
        <taxon>Metazoa</taxon>
        <taxon>Spiralia</taxon>
        <taxon>Lophotrochozoa</taxon>
        <taxon>Platyhelminthes</taxon>
        <taxon>Cestoda</taxon>
        <taxon>Eucestoda</taxon>
        <taxon>Cyclophyllidea</taxon>
        <taxon>Taeniidae</taxon>
        <taxon>Taenia</taxon>
    </lineage>
</organism>
<dbReference type="AlphaFoldDB" id="A0A0R3W4K1"/>
<dbReference type="Proteomes" id="UP000282613">
    <property type="component" value="Unassembled WGS sequence"/>
</dbReference>
<evidence type="ECO:0000256" key="6">
    <source>
        <dbReference type="SAM" id="MobiDB-lite"/>
    </source>
</evidence>
<feature type="compositionally biased region" description="Low complexity" evidence="6">
    <location>
        <begin position="144"/>
        <end position="155"/>
    </location>
</feature>
<sequence length="674" mass="76646">MASLRYQGSSTDSSDGDAWASSRKSSNKKRPRLEHRSSDPEEGEIPSDAFDDDEDDGLDDDLYGGEEDKQRLLKMSEKEREEELYRRSERREAMKIRRDVKKRLKEKKEKEKAERKNREGSRDLVKEKLSKPIKKSSAYANVYSSDSDQGSSSGDESIRSGLRDRKLTLAMQKASTFLCVLDEGRSKRLQELADRRKELKSKKEVVYSGSDDERVESHPQSKHHSRRGVYSTSSSDSDSSRSVIEQSAQKGRSTSSYSRSSSTPSGDSSDDDRGRSRSPEVEYITTLEQLSKIRLSRFKLEKWVHMPFFDSLVKGCFVRIHIGQRRNVPVYRCGEIVDVKEVAKPYDLGKTRTNKGIVIRLGKDQHTFRLMFVSNSEFLPVEFESWKKYSNQAGIKPPTTSFIAQKAAEIHKCLTNPISDERVVEQIIQSKRRFQKLPVNFALKKAELLKQRELANESNDTDAIHRIDMELDELETQAERIERRRTIGFKAISSINQRNRALSLKQAEEAILKEARETAESHEVDPFTRIQSKPVIATKSYLERLRSMRNGIPDDNAGDWEDGAGAKGQSESGPQMNTNKEFKLSKLNSQPPKPPEESLHDIHDFEIDINVEVNANSNGAGIEGHDTGAHRSVTAPIVPMHGSTTTSNADQTNSDKPSRRFLNLQEYKRRRGLI</sequence>
<evidence type="ECO:0000256" key="4">
    <source>
        <dbReference type="ARBA" id="ARBA00023242"/>
    </source>
</evidence>
<dbReference type="InterPro" id="IPR004343">
    <property type="entry name" value="Plus-3_dom"/>
</dbReference>
<gene>
    <name evidence="8" type="ORF">TASK_LOCUS4966</name>
</gene>
<dbReference type="PROSITE" id="PS51360">
    <property type="entry name" value="PLUS3"/>
    <property type="match status" value="1"/>
</dbReference>
<dbReference type="Pfam" id="PF03126">
    <property type="entry name" value="Plus-3"/>
    <property type="match status" value="1"/>
</dbReference>
<feature type="compositionally biased region" description="Basic and acidic residues" evidence="6">
    <location>
        <begin position="106"/>
        <end position="130"/>
    </location>
</feature>
<protein>
    <submittedName>
        <fullName evidence="10">Plus3 domain-containing protein</fullName>
    </submittedName>
</protein>
<feature type="compositionally biased region" description="Polar residues" evidence="6">
    <location>
        <begin position="642"/>
        <end position="655"/>
    </location>
</feature>
<feature type="region of interest" description="Disordered" evidence="6">
    <location>
        <begin position="642"/>
        <end position="661"/>
    </location>
</feature>
<feature type="coiled-coil region" evidence="5">
    <location>
        <begin position="464"/>
        <end position="525"/>
    </location>
</feature>
<reference evidence="8 9" key="2">
    <citation type="submission" date="2018-11" db="EMBL/GenBank/DDBJ databases">
        <authorList>
            <consortium name="Pathogen Informatics"/>
        </authorList>
    </citation>
    <scope>NUCLEOTIDE SEQUENCE [LARGE SCALE GENOMIC DNA]</scope>
</reference>
<dbReference type="STRING" id="60517.A0A0R3W4K1"/>
<dbReference type="SMART" id="SM00719">
    <property type="entry name" value="Plus3"/>
    <property type="match status" value="1"/>
</dbReference>
<dbReference type="SUPFAM" id="SSF159042">
    <property type="entry name" value="Plus3-like"/>
    <property type="match status" value="1"/>
</dbReference>
<comment type="subcellular location">
    <subcellularLocation>
        <location evidence="1">Nucleus</location>
    </subcellularLocation>
</comment>
<evidence type="ECO:0000313" key="10">
    <source>
        <dbReference type="WBParaSite" id="TASK_0000496501-mRNA-1"/>
    </source>
</evidence>
<keyword evidence="4" id="KW-0539">Nucleus</keyword>
<dbReference type="EMBL" id="UYRS01018383">
    <property type="protein sequence ID" value="VDK34288.1"/>
    <property type="molecule type" value="Genomic_DNA"/>
</dbReference>
<dbReference type="WBParaSite" id="TASK_0000496501-mRNA-1">
    <property type="protein sequence ID" value="TASK_0000496501-mRNA-1"/>
    <property type="gene ID" value="TASK_0000496501"/>
</dbReference>
<dbReference type="Gene3D" id="3.90.70.200">
    <property type="entry name" value="Plus-3 domain"/>
    <property type="match status" value="1"/>
</dbReference>
<feature type="compositionally biased region" description="Basic and acidic residues" evidence="6">
    <location>
        <begin position="271"/>
        <end position="280"/>
    </location>
</feature>
<proteinExistence type="predicted"/>
<evidence type="ECO:0000313" key="9">
    <source>
        <dbReference type="Proteomes" id="UP000282613"/>
    </source>
</evidence>
<reference evidence="10" key="1">
    <citation type="submission" date="2017-02" db="UniProtKB">
        <authorList>
            <consortium name="WormBaseParasite"/>
        </authorList>
    </citation>
    <scope>IDENTIFICATION</scope>
</reference>
<accession>A0A0R3W4K1</accession>
<feature type="compositionally biased region" description="Polar residues" evidence="6">
    <location>
        <begin position="1"/>
        <end position="13"/>
    </location>
</feature>
<keyword evidence="9" id="KW-1185">Reference proteome</keyword>
<feature type="region of interest" description="Disordered" evidence="6">
    <location>
        <begin position="194"/>
        <end position="280"/>
    </location>
</feature>
<dbReference type="PANTHER" id="PTHR13115:SF8">
    <property type="entry name" value="RNA POLYMERASE-ASSOCIATED PROTEIN RTF1 HOMOLOG"/>
    <property type="match status" value="1"/>
</dbReference>